<dbReference type="Proteomes" id="UP001642405">
    <property type="component" value="Unassembled WGS sequence"/>
</dbReference>
<reference evidence="2 3" key="1">
    <citation type="submission" date="2024-01" db="EMBL/GenBank/DDBJ databases">
        <authorList>
            <person name="Allen C."/>
            <person name="Tagirdzhanova G."/>
        </authorList>
    </citation>
    <scope>NUCLEOTIDE SEQUENCE [LARGE SCALE GENOMIC DNA]</scope>
</reference>
<dbReference type="PANTHER" id="PTHR34987:SF2">
    <property type="entry name" value="B, PUTATIVE (AFU_ORTHOLOGUE AFUA_7G05040)-RELATED"/>
    <property type="match status" value="1"/>
</dbReference>
<dbReference type="Gene3D" id="2.60.420.10">
    <property type="entry name" value="Maltose phosphorylase, domain 3"/>
    <property type="match status" value="1"/>
</dbReference>
<dbReference type="PANTHER" id="PTHR34987">
    <property type="entry name" value="C, PUTATIVE (AFU_ORTHOLOGUE AFUA_3G02880)-RELATED"/>
    <property type="match status" value="1"/>
</dbReference>
<protein>
    <recommendedName>
        <fullName evidence="1">Alpha-L-rhamnosidase six-hairpin glycosidase domain-containing protein</fullName>
    </recommendedName>
</protein>
<dbReference type="EMBL" id="CAWUHB010000046">
    <property type="protein sequence ID" value="CAK7228869.1"/>
    <property type="molecule type" value="Genomic_DNA"/>
</dbReference>
<feature type="domain" description="Alpha-L-rhamnosidase six-hairpin glycosidase" evidence="1">
    <location>
        <begin position="383"/>
        <end position="643"/>
    </location>
</feature>
<evidence type="ECO:0000313" key="2">
    <source>
        <dbReference type="EMBL" id="CAK7228869.1"/>
    </source>
</evidence>
<dbReference type="Gene3D" id="1.50.10.10">
    <property type="match status" value="1"/>
</dbReference>
<name>A0ABP0CC92_9PEZI</name>
<dbReference type="Pfam" id="PF17389">
    <property type="entry name" value="Bac_rhamnosid6H"/>
    <property type="match status" value="1"/>
</dbReference>
<dbReference type="InterPro" id="IPR035396">
    <property type="entry name" value="Bac_rhamnosid6H"/>
</dbReference>
<gene>
    <name evidence="2" type="ORF">SCUCBS95973_007027</name>
</gene>
<sequence>MSAQDEQTIQALQANWVWIPGWTEASSSETAGRVVLFTRQFHLAQQPSRALCHVSADTRYKLLVNGVRVAVGPSRSTRAMWYYDTLDLAPHLQAGENTVCIQVARYFATVWGAAVPFERTSFPGLTVSGRVHAGEDENEDEVVDMSSAAPGWTARVDARLVFPLGPMDGCLHIYETLTVADPPLPVTPVPWGIECLNGGLPPWRLRRRAIPMPEETPVAVSTVRACTSSLSGDAWSAFLSGGLGGRSLTLAGSSRHTLDLQAETHSTAFLRWVFASADPARVHLQVTYSEGYERESGSYPFFRNKGDRLDATDGLIIGPGDDVTLDLPGAAQSVTYEPFWFRTFRLMRVEITVVGTEPVELVSFAAAQTNYPLAVKAAWRNDSDAQGSEMWDVSVRTLRNCMFDGYSDCPYYEQLQYSGDSRSVGLFHYVLAGDDRLMRQTLMSFAASTTAEGLTQSRVPSHSPQLIAGFPLYWVLQVCDHHLYFGDTAFTRALLPRVDGVLEYFHAHVDSRGLVSGLPSDLWQYVDWVAAWGATDAHPDKGVPTAGRASNCHTFFSLLYCYVLQQAAQLVRHAGRPAHADEYEQRAAALVAAVRAHCYDGRFFTDSTADVVNVADDAGDAGYSQHCQVFAVLCGAVEPDMRARLLTEAFASTSRFSRCSYVMLFYAFRAFAIAGDNVYNGMWPSAWDPWRKMLANNLSTWAEDDVRHRSDCHAWGSVPLYEFCTELAGVQPRAPGCAAVLFRPRIGLSTALAARVALGRNNTATVTWSPGPDSGETYVKVQFASPVSLACQLPGQAEIDYGVVDQVAMVYHRAQ</sequence>
<keyword evidence="3" id="KW-1185">Reference proteome</keyword>
<organism evidence="2 3">
    <name type="scientific">Sporothrix curviconia</name>
    <dbReference type="NCBI Taxonomy" id="1260050"/>
    <lineage>
        <taxon>Eukaryota</taxon>
        <taxon>Fungi</taxon>
        <taxon>Dikarya</taxon>
        <taxon>Ascomycota</taxon>
        <taxon>Pezizomycotina</taxon>
        <taxon>Sordariomycetes</taxon>
        <taxon>Sordariomycetidae</taxon>
        <taxon>Ophiostomatales</taxon>
        <taxon>Ophiostomataceae</taxon>
        <taxon>Sporothrix</taxon>
    </lineage>
</organism>
<evidence type="ECO:0000313" key="3">
    <source>
        <dbReference type="Proteomes" id="UP001642405"/>
    </source>
</evidence>
<proteinExistence type="predicted"/>
<dbReference type="Gene3D" id="2.60.120.260">
    <property type="entry name" value="Galactose-binding domain-like"/>
    <property type="match status" value="1"/>
</dbReference>
<accession>A0ABP0CC92</accession>
<evidence type="ECO:0000259" key="1">
    <source>
        <dbReference type="Pfam" id="PF17389"/>
    </source>
</evidence>
<comment type="caution">
    <text evidence="2">The sequence shown here is derived from an EMBL/GenBank/DDBJ whole genome shotgun (WGS) entry which is preliminary data.</text>
</comment>
<dbReference type="SUPFAM" id="SSF48208">
    <property type="entry name" value="Six-hairpin glycosidases"/>
    <property type="match status" value="1"/>
</dbReference>
<dbReference type="InterPro" id="IPR008928">
    <property type="entry name" value="6-hairpin_glycosidase_sf"/>
</dbReference>
<dbReference type="InterPro" id="IPR012341">
    <property type="entry name" value="6hp_glycosidase-like_sf"/>
</dbReference>